<evidence type="ECO:0000313" key="2">
    <source>
        <dbReference type="Proteomes" id="UP001430374"/>
    </source>
</evidence>
<reference evidence="1" key="1">
    <citation type="submission" date="2021-08" db="EMBL/GenBank/DDBJ databases">
        <title>Complete genome sequence of Chryseobacterium sp strain PS-8.</title>
        <authorList>
            <person name="Das S.K."/>
        </authorList>
    </citation>
    <scope>NUCLEOTIDE SEQUENCE</scope>
    <source>
        <strain evidence="1">PS-8</strain>
    </source>
</reference>
<accession>A0ABS9C265</accession>
<comment type="caution">
    <text evidence="1">The sequence shown here is derived from an EMBL/GenBank/DDBJ whole genome shotgun (WGS) entry which is preliminary data.</text>
</comment>
<keyword evidence="2" id="KW-1185">Reference proteome</keyword>
<proteinExistence type="predicted"/>
<dbReference type="EMBL" id="JACSGT010000001">
    <property type="protein sequence ID" value="MCF2218642.1"/>
    <property type="molecule type" value="Genomic_DNA"/>
</dbReference>
<gene>
    <name evidence="1" type="ORF">H9Q08_04935</name>
</gene>
<dbReference type="Proteomes" id="UP001430374">
    <property type="component" value="Unassembled WGS sequence"/>
</dbReference>
<organism evidence="1 2">
    <name type="scientific">Chryseobacterium indicum</name>
    <dbReference type="NCBI Taxonomy" id="2766954"/>
    <lineage>
        <taxon>Bacteria</taxon>
        <taxon>Pseudomonadati</taxon>
        <taxon>Bacteroidota</taxon>
        <taxon>Flavobacteriia</taxon>
        <taxon>Flavobacteriales</taxon>
        <taxon>Weeksellaceae</taxon>
        <taxon>Chryseobacterium group</taxon>
        <taxon>Chryseobacterium</taxon>
    </lineage>
</organism>
<name>A0ABS9C265_9FLAO</name>
<dbReference type="RefSeq" id="WP_235130364.1">
    <property type="nucleotide sequence ID" value="NZ_JACSGT010000001.1"/>
</dbReference>
<evidence type="ECO:0000313" key="1">
    <source>
        <dbReference type="EMBL" id="MCF2218642.1"/>
    </source>
</evidence>
<protein>
    <submittedName>
        <fullName evidence="1">Uncharacterized protein</fullName>
    </submittedName>
</protein>
<sequence>MNKGTFAHPEGRLIIAGGKVQKKVHDTEEFFPIREVLKLLYGQKDEEIAVIIFSQDSDRRGSLTPEKSEKPILRWFKKDFLCILKI</sequence>